<evidence type="ECO:0008006" key="3">
    <source>
        <dbReference type="Google" id="ProtNLM"/>
    </source>
</evidence>
<keyword evidence="2" id="KW-1185">Reference proteome</keyword>
<comment type="caution">
    <text evidence="1">The sequence shown here is derived from an EMBL/GenBank/DDBJ whole genome shotgun (WGS) entry which is preliminary data.</text>
</comment>
<protein>
    <recommendedName>
        <fullName evidence="3">STAS/SEC14 domain-containing protein</fullName>
    </recommendedName>
</protein>
<organism evidence="1 2">
    <name type="scientific">Archangium lansingense</name>
    <dbReference type="NCBI Taxonomy" id="2995310"/>
    <lineage>
        <taxon>Bacteria</taxon>
        <taxon>Pseudomonadati</taxon>
        <taxon>Myxococcota</taxon>
        <taxon>Myxococcia</taxon>
        <taxon>Myxococcales</taxon>
        <taxon>Cystobacterineae</taxon>
        <taxon>Archangiaceae</taxon>
        <taxon>Archangium</taxon>
    </lineage>
</organism>
<accession>A0ABT4A390</accession>
<evidence type="ECO:0000313" key="2">
    <source>
        <dbReference type="Proteomes" id="UP001207654"/>
    </source>
</evidence>
<proteinExistence type="predicted"/>
<dbReference type="RefSeq" id="WP_267534376.1">
    <property type="nucleotide sequence ID" value="NZ_JAPNKA010000001.1"/>
</dbReference>
<name>A0ABT4A390_9BACT</name>
<dbReference type="Proteomes" id="UP001207654">
    <property type="component" value="Unassembled WGS sequence"/>
</dbReference>
<evidence type="ECO:0000313" key="1">
    <source>
        <dbReference type="EMBL" id="MCY1075444.1"/>
    </source>
</evidence>
<sequence length="156" mass="17531">MTGLPPTGSVTFDDSLWPLMVVRLTGELSPQQAEDYLSRSTQFMQRQERHALIFDVSTLGQVSSEQRQRQVEWLKQNEALMRQTVLGIAYVVTSPLVRLTMGVIFHFKPPPVPYTIVSRLDAAGVWAARCLEEAGLHAPAERVRQQFGPRPEAEGQ</sequence>
<gene>
    <name evidence="1" type="ORF">OV287_13215</name>
</gene>
<dbReference type="EMBL" id="JAPNKA010000001">
    <property type="protein sequence ID" value="MCY1075444.1"/>
    <property type="molecule type" value="Genomic_DNA"/>
</dbReference>
<reference evidence="1 2" key="1">
    <citation type="submission" date="2022-11" db="EMBL/GenBank/DDBJ databases">
        <title>Minimal conservation of predation-associated metabolite biosynthetic gene clusters underscores biosynthetic potential of Myxococcota including descriptions for ten novel species: Archangium lansinium sp. nov., Myxococcus landrumus sp. nov., Nannocystis bai.</title>
        <authorList>
            <person name="Ahearne A."/>
            <person name="Stevens C."/>
            <person name="Phillips K."/>
        </authorList>
    </citation>
    <scope>NUCLEOTIDE SEQUENCE [LARGE SCALE GENOMIC DNA]</scope>
    <source>
        <strain evidence="1 2">MIWBW</strain>
    </source>
</reference>